<sequence length="99" mass="10914">VIRKEAGVDKGVAEAIAELRGTDGRKGRHFEEVAAALENVHARYTEWRQAILNAGRTSISVMEAQTRLGEVRTRVRCLDVEAAERDLAGLQAQPKADME</sequence>
<dbReference type="AlphaFoldDB" id="A0A9K3GMF6"/>
<protein>
    <submittedName>
        <fullName evidence="1">Uncharacterized protein</fullName>
    </submittedName>
</protein>
<accession>A0A9K3GMF6</accession>
<proteinExistence type="predicted"/>
<evidence type="ECO:0000313" key="1">
    <source>
        <dbReference type="EMBL" id="GIQ87600.1"/>
    </source>
</evidence>
<organism evidence="1 2">
    <name type="scientific">Kipferlia bialata</name>
    <dbReference type="NCBI Taxonomy" id="797122"/>
    <lineage>
        <taxon>Eukaryota</taxon>
        <taxon>Metamonada</taxon>
        <taxon>Carpediemonas-like organisms</taxon>
        <taxon>Kipferlia</taxon>
    </lineage>
</organism>
<name>A0A9K3GMF6_9EUKA</name>
<gene>
    <name evidence="1" type="ORF">KIPB_009671</name>
</gene>
<dbReference type="Proteomes" id="UP000265618">
    <property type="component" value="Unassembled WGS sequence"/>
</dbReference>
<feature type="non-terminal residue" evidence="1">
    <location>
        <position position="1"/>
    </location>
</feature>
<comment type="caution">
    <text evidence="1">The sequence shown here is derived from an EMBL/GenBank/DDBJ whole genome shotgun (WGS) entry which is preliminary data.</text>
</comment>
<evidence type="ECO:0000313" key="2">
    <source>
        <dbReference type="Proteomes" id="UP000265618"/>
    </source>
</evidence>
<dbReference type="EMBL" id="BDIP01003356">
    <property type="protein sequence ID" value="GIQ87600.1"/>
    <property type="molecule type" value="Genomic_DNA"/>
</dbReference>
<keyword evidence="2" id="KW-1185">Reference proteome</keyword>
<reference evidence="1 2" key="1">
    <citation type="journal article" date="2018" name="PLoS ONE">
        <title>The draft genome of Kipferlia bialata reveals reductive genome evolution in fornicate parasites.</title>
        <authorList>
            <person name="Tanifuji G."/>
            <person name="Takabayashi S."/>
            <person name="Kume K."/>
            <person name="Takagi M."/>
            <person name="Nakayama T."/>
            <person name="Kamikawa R."/>
            <person name="Inagaki Y."/>
            <person name="Hashimoto T."/>
        </authorList>
    </citation>
    <scope>NUCLEOTIDE SEQUENCE [LARGE SCALE GENOMIC DNA]</scope>
    <source>
        <strain evidence="1">NY0173</strain>
    </source>
</reference>